<evidence type="ECO:0000256" key="1">
    <source>
        <dbReference type="SAM" id="MobiDB-lite"/>
    </source>
</evidence>
<feature type="region of interest" description="Disordered" evidence="1">
    <location>
        <begin position="126"/>
        <end position="162"/>
    </location>
</feature>
<proteinExistence type="predicted"/>
<organism evidence="2 3">
    <name type="scientific">Priapulus caudatus</name>
    <name type="common">Priapulid worm</name>
    <dbReference type="NCBI Taxonomy" id="37621"/>
    <lineage>
        <taxon>Eukaryota</taxon>
        <taxon>Metazoa</taxon>
        <taxon>Ecdysozoa</taxon>
        <taxon>Scalidophora</taxon>
        <taxon>Priapulida</taxon>
        <taxon>Priapulimorpha</taxon>
        <taxon>Priapulimorphida</taxon>
        <taxon>Priapulidae</taxon>
        <taxon>Priapulus</taxon>
    </lineage>
</organism>
<keyword evidence="2" id="KW-1185">Reference proteome</keyword>
<feature type="compositionally biased region" description="Polar residues" evidence="1">
    <location>
        <begin position="306"/>
        <end position="318"/>
    </location>
</feature>
<accession>A0ABM1E5J3</accession>
<protein>
    <submittedName>
        <fullName evidence="3">Mucin-7-like</fullName>
    </submittedName>
</protein>
<feature type="region of interest" description="Disordered" evidence="1">
    <location>
        <begin position="293"/>
        <end position="318"/>
    </location>
</feature>
<feature type="compositionally biased region" description="Pro residues" evidence="1">
    <location>
        <begin position="140"/>
        <end position="154"/>
    </location>
</feature>
<gene>
    <name evidence="3" type="primary">LOC106809035</name>
</gene>
<name>A0ABM1E5J3_PRICU</name>
<reference evidence="3" key="1">
    <citation type="submission" date="2025-08" db="UniProtKB">
        <authorList>
            <consortium name="RefSeq"/>
        </authorList>
    </citation>
    <scope>IDENTIFICATION</scope>
</reference>
<evidence type="ECO:0000313" key="3">
    <source>
        <dbReference type="RefSeq" id="XP_014667464.1"/>
    </source>
</evidence>
<sequence>MVPGDPSIELMRELVVDRAQRPPYPGLAAHDSCECWAHNAMARHTTFKMMKTLRKVEQAWMTPAAACPPPIAMATTTRGDARIPTVATAMTTSADSQILATATTTAKCGGDPASIAATRESIAAWLPADSPLPSDKTKTPPSPPSGDIPVPAPPSTQLLAPSSGVQVPVTYTDTRVLPSGGEVKPLTPAQLAKIAMMKSSDEDLPVTSRGRCDDPLAITFVPRLASQEREFGVTCDEVAFKVTQRDTNVTSTSTSGVMQHGVATSTSGFAADAGEASEGRETSAAVRKLAELTATPEDEEDAALPRQQQSSDTSVNVC</sequence>
<dbReference type="GeneID" id="106809035"/>
<dbReference type="RefSeq" id="XP_014667464.1">
    <property type="nucleotide sequence ID" value="XM_014811978.1"/>
</dbReference>
<evidence type="ECO:0000313" key="2">
    <source>
        <dbReference type="Proteomes" id="UP000695022"/>
    </source>
</evidence>
<dbReference type="Proteomes" id="UP000695022">
    <property type="component" value="Unplaced"/>
</dbReference>